<dbReference type="SUPFAM" id="SSF52058">
    <property type="entry name" value="L domain-like"/>
    <property type="match status" value="1"/>
</dbReference>
<dbReference type="Proteomes" id="UP000326831">
    <property type="component" value="Chromosome"/>
</dbReference>
<organism evidence="1 2">
    <name type="scientific">Streptomyces subrutilus</name>
    <dbReference type="NCBI Taxonomy" id="36818"/>
    <lineage>
        <taxon>Bacteria</taxon>
        <taxon>Bacillati</taxon>
        <taxon>Actinomycetota</taxon>
        <taxon>Actinomycetes</taxon>
        <taxon>Kitasatosporales</taxon>
        <taxon>Streptomycetaceae</taxon>
        <taxon>Streptomyces</taxon>
    </lineage>
</organism>
<reference evidence="1 2" key="1">
    <citation type="submission" date="2017-09" db="EMBL/GenBank/DDBJ databases">
        <authorList>
            <person name="Lee N."/>
            <person name="Cho B.-K."/>
        </authorList>
    </citation>
    <scope>NUCLEOTIDE SEQUENCE [LARGE SCALE GENOMIC DNA]</scope>
    <source>
        <strain evidence="1 2">ATCC 27467</strain>
    </source>
</reference>
<evidence type="ECO:0000313" key="1">
    <source>
        <dbReference type="EMBL" id="QEU83090.1"/>
    </source>
</evidence>
<accession>A0A5P2UW24</accession>
<protein>
    <submittedName>
        <fullName evidence="1">Leucine-rich repeat domain-containing protein</fullName>
    </submittedName>
</protein>
<dbReference type="OrthoDB" id="3513522at2"/>
<dbReference type="KEGG" id="ssub:CP968_22710"/>
<dbReference type="InterPro" id="IPR032675">
    <property type="entry name" value="LRR_dom_sf"/>
</dbReference>
<name>A0A5P2UW24_9ACTN</name>
<gene>
    <name evidence="1" type="ORF">CP968_22710</name>
</gene>
<dbReference type="EMBL" id="CP023701">
    <property type="protein sequence ID" value="QEU83090.1"/>
    <property type="molecule type" value="Genomic_DNA"/>
</dbReference>
<proteinExistence type="predicted"/>
<dbReference type="AlphaFoldDB" id="A0A5P2UW24"/>
<sequence length="231" mass="25278">MQPRARVGFHGEQQDTSSAGWLRLLALVEEAAADGREEFNPLVELSPHERRDVITLPASIARLTEVKHLRLYGSNLVRIPPEIGAMTNLEEFSPYTSHRLHWFPYEITRCSKLARSTVSTRSLFGNFKYRPPFPRLRTTGEVQSGGHLAALDPKQWGTTAISTCSVCDGPVEGRELHQRWISLVVATDVLPLLVNACSAACIAALPSGAAKHAPLPHLGGWEAVQPSADSA</sequence>
<evidence type="ECO:0000313" key="2">
    <source>
        <dbReference type="Proteomes" id="UP000326831"/>
    </source>
</evidence>
<dbReference type="Gene3D" id="3.80.10.10">
    <property type="entry name" value="Ribonuclease Inhibitor"/>
    <property type="match status" value="1"/>
</dbReference>
<keyword evidence="2" id="KW-1185">Reference proteome</keyword>